<dbReference type="GO" id="GO:0004497">
    <property type="term" value="F:monooxygenase activity"/>
    <property type="evidence" value="ECO:0007669"/>
    <property type="project" value="InterPro"/>
</dbReference>
<dbReference type="Pfam" id="PF04820">
    <property type="entry name" value="Trp_halogenase"/>
    <property type="match status" value="1"/>
</dbReference>
<comment type="caution">
    <text evidence="1">The sequence shown here is derived from an EMBL/GenBank/DDBJ whole genome shotgun (WGS) entry which is preliminary data.</text>
</comment>
<evidence type="ECO:0000313" key="1">
    <source>
        <dbReference type="EMBL" id="RDV25653.1"/>
    </source>
</evidence>
<dbReference type="EMBL" id="QRHA01000006">
    <property type="protein sequence ID" value="RDV25653.1"/>
    <property type="molecule type" value="Genomic_DNA"/>
</dbReference>
<organism evidence="1 2">
    <name type="scientific">Alteromonas aestuariivivens</name>
    <dbReference type="NCBI Taxonomy" id="1938339"/>
    <lineage>
        <taxon>Bacteria</taxon>
        <taxon>Pseudomonadati</taxon>
        <taxon>Pseudomonadota</taxon>
        <taxon>Gammaproteobacteria</taxon>
        <taxon>Alteromonadales</taxon>
        <taxon>Alteromonadaceae</taxon>
        <taxon>Alteromonas/Salinimonas group</taxon>
        <taxon>Alteromonas</taxon>
    </lineage>
</organism>
<dbReference type="Proteomes" id="UP000256561">
    <property type="component" value="Unassembled WGS sequence"/>
</dbReference>
<dbReference type="OrthoDB" id="7054297at2"/>
<dbReference type="AlphaFoldDB" id="A0A3D8M7Q5"/>
<dbReference type="RefSeq" id="WP_115593309.1">
    <property type="nucleotide sequence ID" value="NZ_QRHA01000006.1"/>
</dbReference>
<gene>
    <name evidence="1" type="ORF">DXV75_10245</name>
</gene>
<proteinExistence type="predicted"/>
<dbReference type="Gene3D" id="3.50.50.60">
    <property type="entry name" value="FAD/NAD(P)-binding domain"/>
    <property type="match status" value="2"/>
</dbReference>
<accession>A0A3D8M7Q5</accession>
<name>A0A3D8M7Q5_9ALTE</name>
<keyword evidence="2" id="KW-1185">Reference proteome</keyword>
<dbReference type="InterPro" id="IPR036188">
    <property type="entry name" value="FAD/NAD-bd_sf"/>
</dbReference>
<evidence type="ECO:0000313" key="2">
    <source>
        <dbReference type="Proteomes" id="UP000256561"/>
    </source>
</evidence>
<protein>
    <recommendedName>
        <fullName evidence="3">Tryptophan 7-halogenase</fullName>
    </recommendedName>
</protein>
<sequence length="438" mass="48729">MNHRVIGVVGQGLMFQIASSWLSRTLSPFGAKIIGFETPVKDGPVVAEWGPGLHDFCAVTGLSLAGLMRECQGNFCWGLRCNWFKRGALLPYGSYGLKSRQKEFEHGMLRMFSRFPERNPDEFSLAGSAACLGRFALPMAQWSGWAHAMRSGVTLEAAQLASLLHTFNQQLGVVYLPVSDDSIPAEAHPQVDFWLHIASVAGGSKSAESIEETLLPESCCGYSELHSQAGKTLKLAHTRRQTLQYGLRQGAQHQSGQGRYFRQFKRFSASWTGNQLRLELPLLTSLTSPFDTLIDWLQKLLELWPAQFASHALAMSYRQYADTYIAEAEDFEQTLFGKQSLQRQLFLRCGRLLQRETGAVSDAQWFALLMGMGDLPQRSSVVLEATDDESLFPVMEEIARRIRCVVSGMPEHREFVSRFCNAGVPLNIHALGNASQGA</sequence>
<reference evidence="2" key="1">
    <citation type="submission" date="2018-08" db="EMBL/GenBank/DDBJ databases">
        <authorList>
            <person name="Zhang J."/>
            <person name="Du Z.-J."/>
        </authorList>
    </citation>
    <scope>NUCLEOTIDE SEQUENCE [LARGE SCALE GENOMIC DNA]</scope>
    <source>
        <strain evidence="2">KCTC 52655</strain>
    </source>
</reference>
<dbReference type="InterPro" id="IPR006905">
    <property type="entry name" value="Flavin_halogenase"/>
</dbReference>
<evidence type="ECO:0008006" key="3">
    <source>
        <dbReference type="Google" id="ProtNLM"/>
    </source>
</evidence>